<keyword evidence="6" id="KW-1185">Reference proteome</keyword>
<name>A0ABT4Q503_9BACL</name>
<gene>
    <name evidence="5" type="ORF">O9H85_05595</name>
</gene>
<accession>A0ABT4Q503</accession>
<dbReference type="Pfam" id="PF01047">
    <property type="entry name" value="MarR"/>
    <property type="match status" value="1"/>
</dbReference>
<keyword evidence="3" id="KW-0804">Transcription</keyword>
<dbReference type="PANTHER" id="PTHR42756:SF1">
    <property type="entry name" value="TRANSCRIPTIONAL REPRESSOR OF EMRAB OPERON"/>
    <property type="match status" value="1"/>
</dbReference>
<dbReference type="PROSITE" id="PS50995">
    <property type="entry name" value="HTH_MARR_2"/>
    <property type="match status" value="1"/>
</dbReference>
<evidence type="ECO:0000256" key="3">
    <source>
        <dbReference type="ARBA" id="ARBA00023163"/>
    </source>
</evidence>
<dbReference type="PANTHER" id="PTHR42756">
    <property type="entry name" value="TRANSCRIPTIONAL REGULATOR, MARR"/>
    <property type="match status" value="1"/>
</dbReference>
<evidence type="ECO:0000313" key="5">
    <source>
        <dbReference type="EMBL" id="MCZ8511904.1"/>
    </source>
</evidence>
<evidence type="ECO:0000259" key="4">
    <source>
        <dbReference type="PROSITE" id="PS50995"/>
    </source>
</evidence>
<evidence type="ECO:0000256" key="2">
    <source>
        <dbReference type="ARBA" id="ARBA00023125"/>
    </source>
</evidence>
<dbReference type="Gene3D" id="1.10.10.10">
    <property type="entry name" value="Winged helix-like DNA-binding domain superfamily/Winged helix DNA-binding domain"/>
    <property type="match status" value="1"/>
</dbReference>
<dbReference type="Proteomes" id="UP001527882">
    <property type="component" value="Unassembled WGS sequence"/>
</dbReference>
<protein>
    <submittedName>
        <fullName evidence="5">MarR family transcriptional regulator</fullName>
    </submittedName>
</protein>
<reference evidence="5 6" key="1">
    <citation type="submission" date="2022-12" db="EMBL/GenBank/DDBJ databases">
        <title>Draft genome sequence of Paenibacillus sp. dW9.</title>
        <authorList>
            <person name="Choi E.-W."/>
            <person name="Kim D.-U."/>
        </authorList>
    </citation>
    <scope>NUCLEOTIDE SEQUENCE [LARGE SCALE GENOMIC DNA]</scope>
    <source>
        <strain evidence="6">dW9</strain>
    </source>
</reference>
<dbReference type="EMBL" id="JAQAGZ010000003">
    <property type="protein sequence ID" value="MCZ8511904.1"/>
    <property type="molecule type" value="Genomic_DNA"/>
</dbReference>
<proteinExistence type="predicted"/>
<dbReference type="InterPro" id="IPR036388">
    <property type="entry name" value="WH-like_DNA-bd_sf"/>
</dbReference>
<dbReference type="PRINTS" id="PR00598">
    <property type="entry name" value="HTHMARR"/>
</dbReference>
<keyword evidence="2" id="KW-0238">DNA-binding</keyword>
<evidence type="ECO:0000313" key="6">
    <source>
        <dbReference type="Proteomes" id="UP001527882"/>
    </source>
</evidence>
<dbReference type="SUPFAM" id="SSF46785">
    <property type="entry name" value="Winged helix' DNA-binding domain"/>
    <property type="match status" value="1"/>
</dbReference>
<keyword evidence="1" id="KW-0805">Transcription regulation</keyword>
<dbReference type="SMART" id="SM00347">
    <property type="entry name" value="HTH_MARR"/>
    <property type="match status" value="1"/>
</dbReference>
<dbReference type="InterPro" id="IPR036390">
    <property type="entry name" value="WH_DNA-bd_sf"/>
</dbReference>
<evidence type="ECO:0000256" key="1">
    <source>
        <dbReference type="ARBA" id="ARBA00023015"/>
    </source>
</evidence>
<organism evidence="5 6">
    <name type="scientific">Paenibacillus gyeongsangnamensis</name>
    <dbReference type="NCBI Taxonomy" id="3388067"/>
    <lineage>
        <taxon>Bacteria</taxon>
        <taxon>Bacillati</taxon>
        <taxon>Bacillota</taxon>
        <taxon>Bacilli</taxon>
        <taxon>Bacillales</taxon>
        <taxon>Paenibacillaceae</taxon>
        <taxon>Paenibacillus</taxon>
    </lineage>
</organism>
<comment type="caution">
    <text evidence="5">The sequence shown here is derived from an EMBL/GenBank/DDBJ whole genome shotgun (WGS) entry which is preliminary data.</text>
</comment>
<sequence length="158" mass="18422">MEFDYSQALTHLLSHVYRLYRLNVDLLIQEYGVYPGQPPVLMRLTEQDGQIQKELAYKVNLQPATLNVMIGRMEKSGLLERRPDAGNYRVSRVYLTDKGRTATTAVKSVLRDIEDRCFARFNADEKRVLRGLLLQMHDELEQLKHENSNLTNKRQDVE</sequence>
<dbReference type="RefSeq" id="WP_269880298.1">
    <property type="nucleotide sequence ID" value="NZ_JAQAGZ010000003.1"/>
</dbReference>
<feature type="domain" description="HTH marR-type" evidence="4">
    <location>
        <begin position="6"/>
        <end position="138"/>
    </location>
</feature>
<dbReference type="InterPro" id="IPR000835">
    <property type="entry name" value="HTH_MarR-typ"/>
</dbReference>